<reference evidence="3" key="1">
    <citation type="journal article" date="2019" name="Curr. Biol.">
        <title>Genome Sequence of Striga asiatica Provides Insight into the Evolution of Plant Parasitism.</title>
        <authorList>
            <person name="Yoshida S."/>
            <person name="Kim S."/>
            <person name="Wafula E.K."/>
            <person name="Tanskanen J."/>
            <person name="Kim Y.M."/>
            <person name="Honaas L."/>
            <person name="Yang Z."/>
            <person name="Spallek T."/>
            <person name="Conn C.E."/>
            <person name="Ichihashi Y."/>
            <person name="Cheong K."/>
            <person name="Cui S."/>
            <person name="Der J.P."/>
            <person name="Gundlach H."/>
            <person name="Jiao Y."/>
            <person name="Hori C."/>
            <person name="Ishida J.K."/>
            <person name="Kasahara H."/>
            <person name="Kiba T."/>
            <person name="Kim M.S."/>
            <person name="Koo N."/>
            <person name="Laohavisit A."/>
            <person name="Lee Y.H."/>
            <person name="Lumba S."/>
            <person name="McCourt P."/>
            <person name="Mortimer J.C."/>
            <person name="Mutuku J.M."/>
            <person name="Nomura T."/>
            <person name="Sasaki-Sekimoto Y."/>
            <person name="Seto Y."/>
            <person name="Wang Y."/>
            <person name="Wakatake T."/>
            <person name="Sakakibara H."/>
            <person name="Demura T."/>
            <person name="Yamaguchi S."/>
            <person name="Yoneyama K."/>
            <person name="Manabe R.I."/>
            <person name="Nelson D.C."/>
            <person name="Schulman A.H."/>
            <person name="Timko M.P."/>
            <person name="dePamphilis C.W."/>
            <person name="Choi D."/>
            <person name="Shirasu K."/>
        </authorList>
    </citation>
    <scope>NUCLEOTIDE SEQUENCE [LARGE SCALE GENOMIC DNA]</scope>
    <source>
        <strain evidence="3">cv. UVA1</strain>
    </source>
</reference>
<dbReference type="GO" id="GO:0003677">
    <property type="term" value="F:DNA binding"/>
    <property type="evidence" value="ECO:0007669"/>
    <property type="project" value="UniProtKB-KW"/>
</dbReference>
<feature type="compositionally biased region" description="Basic and acidic residues" evidence="1">
    <location>
        <begin position="49"/>
        <end position="80"/>
    </location>
</feature>
<accession>A0A5A7PBK8</accession>
<protein>
    <submittedName>
        <fullName evidence="2">Homeobox protein cut-like 1</fullName>
    </submittedName>
</protein>
<dbReference type="AlphaFoldDB" id="A0A5A7PBK8"/>
<feature type="compositionally biased region" description="Low complexity" evidence="1">
    <location>
        <begin position="109"/>
        <end position="118"/>
    </location>
</feature>
<dbReference type="EMBL" id="BKCP01004294">
    <property type="protein sequence ID" value="GER29994.1"/>
    <property type="molecule type" value="Genomic_DNA"/>
</dbReference>
<gene>
    <name evidence="2" type="ORF">STAS_05897</name>
</gene>
<dbReference type="OrthoDB" id="10327250at2759"/>
<comment type="caution">
    <text evidence="2">The sequence shown here is derived from an EMBL/GenBank/DDBJ whole genome shotgun (WGS) entry which is preliminary data.</text>
</comment>
<feature type="region of interest" description="Disordered" evidence="1">
    <location>
        <begin position="1"/>
        <end position="134"/>
    </location>
</feature>
<keyword evidence="2" id="KW-0238">DNA-binding</keyword>
<evidence type="ECO:0000313" key="2">
    <source>
        <dbReference type="EMBL" id="GER29994.1"/>
    </source>
</evidence>
<keyword evidence="3" id="KW-1185">Reference proteome</keyword>
<evidence type="ECO:0000256" key="1">
    <source>
        <dbReference type="SAM" id="MobiDB-lite"/>
    </source>
</evidence>
<dbReference type="Proteomes" id="UP000325081">
    <property type="component" value="Unassembled WGS sequence"/>
</dbReference>
<name>A0A5A7PBK8_STRAF</name>
<keyword evidence="2" id="KW-0371">Homeobox</keyword>
<evidence type="ECO:0000313" key="3">
    <source>
        <dbReference type="Proteomes" id="UP000325081"/>
    </source>
</evidence>
<proteinExistence type="predicted"/>
<sequence>MENVGRPVQYRSRRRKPGPGRSSARRVPGPRPLTALFRRAHIPPPRVHHGLERRALGLRPDRRFPPEVRVHKQDPGDFHARALRPGSHRHVVADVGPGAVTGEEDPAQVGRVPDPVVGPDRDPPEGGPGVVVGRREGGLRGAAVVDGDEEDAGLPDEGVEHVVVDGVGGGGDAEGAAVEVDDEGEAAGEGAGGAVEAGPDAGIRREDDVLGGDAGGGVGVCRRSSLGAEEALDGAVVVSAQLVHSVVGLS</sequence>
<organism evidence="2 3">
    <name type="scientific">Striga asiatica</name>
    <name type="common">Asiatic witchweed</name>
    <name type="synonym">Buchnera asiatica</name>
    <dbReference type="NCBI Taxonomy" id="4170"/>
    <lineage>
        <taxon>Eukaryota</taxon>
        <taxon>Viridiplantae</taxon>
        <taxon>Streptophyta</taxon>
        <taxon>Embryophyta</taxon>
        <taxon>Tracheophyta</taxon>
        <taxon>Spermatophyta</taxon>
        <taxon>Magnoliopsida</taxon>
        <taxon>eudicotyledons</taxon>
        <taxon>Gunneridae</taxon>
        <taxon>Pentapetalae</taxon>
        <taxon>asterids</taxon>
        <taxon>lamiids</taxon>
        <taxon>Lamiales</taxon>
        <taxon>Orobanchaceae</taxon>
        <taxon>Buchnereae</taxon>
        <taxon>Striga</taxon>
    </lineage>
</organism>